<evidence type="ECO:0000313" key="4">
    <source>
        <dbReference type="Proteomes" id="UP000198848"/>
    </source>
</evidence>
<evidence type="ECO:0000259" key="2">
    <source>
        <dbReference type="Pfam" id="PF07705"/>
    </source>
</evidence>
<dbReference type="EMBL" id="FNLC01000003">
    <property type="protein sequence ID" value="SDR32390.1"/>
    <property type="molecule type" value="Genomic_DNA"/>
</dbReference>
<accession>A0A1H1I414</accession>
<dbReference type="SUPFAM" id="SSF55486">
    <property type="entry name" value="Metalloproteases ('zincins'), catalytic domain"/>
    <property type="match status" value="1"/>
</dbReference>
<protein>
    <recommendedName>
        <fullName evidence="2">CARDB domain-containing protein</fullName>
    </recommendedName>
</protein>
<dbReference type="InterPro" id="IPR027268">
    <property type="entry name" value="Peptidase_M4/M1_CTD_sf"/>
</dbReference>
<gene>
    <name evidence="3" type="ORF">SAMN04489842_3302</name>
</gene>
<dbReference type="AlphaFoldDB" id="A0A1H1I414"/>
<sequence length="705" mass="75446">MSYRVVAVMVFLLVASLPAGVAGAAGSGSTAGAAGDRIGPAGAVATVDDEIVVDRSEQFATSVASSSDTLHRATTLRQLPDEPGEFEAEMTFELPDPVTGLEVDIVSPGTVESTDGFEETADGTYEWTETTDTPSIRMTVPADRTGYEGHHRVGSTNDSTGTLSAGSGGGYSFVDTGEWGIVQVPQVGLSWRETESVGFESTATVDGPGATGGDIAVFGEVTEHERTVDGERHRLVVPEAADLKESPEDVLETLAAGSDALEVGERPDELFVVAAPTDVEWGPRGLQYGEGDAWVRADAPIDEPDNVWLHEYVHVRQAFAGPQDGVATETEWLIEAQAEYYAALISLEKGLIGFDEFQRFLERGEQSPYANDVLVEPNSWEDETDYVKGPLVYGELDRQLRLETDGDRTLEDVFRELNARADKGTVTESDFLGALENAGGTEVRESAERYTRTKAVPSTWDRSEHEAAFDQPISTMEYRFATESISVGDESWKQWDRDGETTTAVPVGEPVTVPVAVENVGDRDGTYDATLQVDGSVVDHAQGSLTAGDRTTERLEWTPPQQGVYDLRVGSETMTVFVRGPSSVTVSDLAVEPDDVDPGESVTATATVEAADDRPGAAVLPVRTPEGVAAEESVVVRPGETATLESDLAFDEDGYYEVAVGNQKTTVSVGGLPAAQLEEVPGFGAVTAVVAVFVMLVVSLWRRRL</sequence>
<keyword evidence="1" id="KW-0472">Membrane</keyword>
<keyword evidence="1" id="KW-0812">Transmembrane</keyword>
<feature type="domain" description="CARDB" evidence="2">
    <location>
        <begin position="503"/>
        <end position="570"/>
    </location>
</feature>
<dbReference type="Pfam" id="PF07705">
    <property type="entry name" value="CARDB"/>
    <property type="match status" value="1"/>
</dbReference>
<evidence type="ECO:0000256" key="1">
    <source>
        <dbReference type="SAM" id="Phobius"/>
    </source>
</evidence>
<dbReference type="Proteomes" id="UP000198848">
    <property type="component" value="Unassembled WGS sequence"/>
</dbReference>
<dbReference type="Gene3D" id="1.10.390.10">
    <property type="entry name" value="Neutral Protease Domain 2"/>
    <property type="match status" value="1"/>
</dbReference>
<name>A0A1H1I414_NATTX</name>
<dbReference type="Gene3D" id="2.60.40.10">
    <property type="entry name" value="Immunoglobulins"/>
    <property type="match status" value="1"/>
</dbReference>
<keyword evidence="4" id="KW-1185">Reference proteome</keyword>
<organism evidence="3 4">
    <name type="scientific">Natronobacterium texcoconense</name>
    <dbReference type="NCBI Taxonomy" id="1095778"/>
    <lineage>
        <taxon>Archaea</taxon>
        <taxon>Methanobacteriati</taxon>
        <taxon>Methanobacteriota</taxon>
        <taxon>Stenosarchaea group</taxon>
        <taxon>Halobacteria</taxon>
        <taxon>Halobacteriales</taxon>
        <taxon>Natrialbaceae</taxon>
        <taxon>Natronobacterium</taxon>
    </lineage>
</organism>
<dbReference type="STRING" id="1095778.SAMN04489842_3302"/>
<proteinExistence type="predicted"/>
<evidence type="ECO:0000313" key="3">
    <source>
        <dbReference type="EMBL" id="SDR32390.1"/>
    </source>
</evidence>
<keyword evidence="1" id="KW-1133">Transmembrane helix</keyword>
<dbReference type="InterPro" id="IPR011635">
    <property type="entry name" value="CARDB"/>
</dbReference>
<reference evidence="4" key="1">
    <citation type="submission" date="2016-10" db="EMBL/GenBank/DDBJ databases">
        <authorList>
            <person name="Varghese N."/>
            <person name="Submissions S."/>
        </authorList>
    </citation>
    <scope>NUCLEOTIDE SEQUENCE [LARGE SCALE GENOMIC DNA]</scope>
    <source>
        <strain evidence="4">DSM 24767</strain>
    </source>
</reference>
<dbReference type="InterPro" id="IPR013783">
    <property type="entry name" value="Ig-like_fold"/>
</dbReference>
<feature type="transmembrane region" description="Helical" evidence="1">
    <location>
        <begin position="682"/>
        <end position="701"/>
    </location>
</feature>